<dbReference type="AlphaFoldDB" id="A0A2U2B8S5"/>
<dbReference type="InterPro" id="IPR007160">
    <property type="entry name" value="DUF362"/>
</dbReference>
<evidence type="ECO:0000259" key="1">
    <source>
        <dbReference type="Pfam" id="PF04015"/>
    </source>
</evidence>
<feature type="domain" description="DUF362" evidence="1">
    <location>
        <begin position="72"/>
        <end position="268"/>
    </location>
</feature>
<gene>
    <name evidence="2" type="ORF">DDZ16_10580</name>
</gene>
<dbReference type="Pfam" id="PF04015">
    <property type="entry name" value="DUF362"/>
    <property type="match status" value="1"/>
</dbReference>
<reference evidence="2 3" key="1">
    <citation type="submission" date="2018-05" db="EMBL/GenBank/DDBJ databases">
        <title>Marinilabilia rubrum sp. nov., isolated from saltern sediment.</title>
        <authorList>
            <person name="Zhang R."/>
        </authorList>
    </citation>
    <scope>NUCLEOTIDE SEQUENCE [LARGE SCALE GENOMIC DNA]</scope>
    <source>
        <strain evidence="2 3">WTE16</strain>
    </source>
</reference>
<name>A0A2U2B8S5_9BACT</name>
<protein>
    <submittedName>
        <fullName evidence="2">Tat (Twin-arginine translocation) pathway signal sequence</fullName>
    </submittedName>
</protein>
<comment type="caution">
    <text evidence="2">The sequence shown here is derived from an EMBL/GenBank/DDBJ whole genome shotgun (WGS) entry which is preliminary data.</text>
</comment>
<evidence type="ECO:0000313" key="3">
    <source>
        <dbReference type="Proteomes" id="UP000244956"/>
    </source>
</evidence>
<keyword evidence="3" id="KW-1185">Reference proteome</keyword>
<dbReference type="RefSeq" id="WP_109264428.1">
    <property type="nucleotide sequence ID" value="NZ_QEWP01000007.1"/>
</dbReference>
<evidence type="ECO:0000313" key="2">
    <source>
        <dbReference type="EMBL" id="PWD99444.1"/>
    </source>
</evidence>
<proteinExistence type="predicted"/>
<dbReference type="EMBL" id="QEWP01000007">
    <property type="protein sequence ID" value="PWD99444.1"/>
    <property type="molecule type" value="Genomic_DNA"/>
</dbReference>
<organism evidence="2 3">
    <name type="scientific">Marinilabilia rubra</name>
    <dbReference type="NCBI Taxonomy" id="2162893"/>
    <lineage>
        <taxon>Bacteria</taxon>
        <taxon>Pseudomonadati</taxon>
        <taxon>Bacteroidota</taxon>
        <taxon>Bacteroidia</taxon>
        <taxon>Marinilabiliales</taxon>
        <taxon>Marinilabiliaceae</taxon>
        <taxon>Marinilabilia</taxon>
    </lineage>
</organism>
<sequence length="305" mass="33119">MKRRDFLVKSAGLGLAGALVPHFGGLNAVGLPAEEGKYDLAAVRGGEAADMFEKAMEALGGMGKFVTSGQKVLVKPNIGWDAPPERAANTNPDLINRIVKSCLDAGASEVVVFDHTCDQWDRCYRNSGMEESARGAGAKIVPGNNESFYREVSLPQAKKLKSTKVHKELQEADVFINVPVLKHHSSTTVSLAMKNLMGVVWDRGYYHGNDLSQCIADFLTYCKPDLNIVDGYRMMTRNGPRGVSVSDVADLKALIAGKDIVAVDAAATMMFGRKPHEINHIRIADEMGLGTMKLDQLAIKRIKMG</sequence>
<dbReference type="Proteomes" id="UP000244956">
    <property type="component" value="Unassembled WGS sequence"/>
</dbReference>
<dbReference type="OrthoDB" id="9785671at2"/>
<accession>A0A2U2B8S5</accession>